<evidence type="ECO:0000256" key="5">
    <source>
        <dbReference type="ARBA" id="ARBA00023136"/>
    </source>
</evidence>
<keyword evidence="8" id="KW-0732">Signal</keyword>
<keyword evidence="4 7" id="KW-1133">Transmembrane helix</keyword>
<evidence type="ECO:0000313" key="10">
    <source>
        <dbReference type="EMBL" id="GAA2374825.1"/>
    </source>
</evidence>
<feature type="transmembrane region" description="Helical" evidence="7">
    <location>
        <begin position="237"/>
        <end position="259"/>
    </location>
</feature>
<feature type="transmembrane region" description="Helical" evidence="7">
    <location>
        <begin position="268"/>
        <end position="284"/>
    </location>
</feature>
<evidence type="ECO:0000259" key="9">
    <source>
        <dbReference type="Pfam" id="PF03772"/>
    </source>
</evidence>
<accession>A0ABN3HB76</accession>
<evidence type="ECO:0000256" key="1">
    <source>
        <dbReference type="ARBA" id="ARBA00004651"/>
    </source>
</evidence>
<dbReference type="EMBL" id="BAAARB010000005">
    <property type="protein sequence ID" value="GAA2374825.1"/>
    <property type="molecule type" value="Genomic_DNA"/>
</dbReference>
<dbReference type="InterPro" id="IPR004477">
    <property type="entry name" value="ComEC_N"/>
</dbReference>
<dbReference type="InterPro" id="IPR052159">
    <property type="entry name" value="Competence_DNA_uptake"/>
</dbReference>
<evidence type="ECO:0000256" key="3">
    <source>
        <dbReference type="ARBA" id="ARBA00022692"/>
    </source>
</evidence>
<organism evidence="10 11">
    <name type="scientific">Gordonia cholesterolivorans</name>
    <dbReference type="NCBI Taxonomy" id="559625"/>
    <lineage>
        <taxon>Bacteria</taxon>
        <taxon>Bacillati</taxon>
        <taxon>Actinomycetota</taxon>
        <taxon>Actinomycetes</taxon>
        <taxon>Mycobacteriales</taxon>
        <taxon>Gordoniaceae</taxon>
        <taxon>Gordonia</taxon>
    </lineage>
</organism>
<dbReference type="PANTHER" id="PTHR30619:SF7">
    <property type="entry name" value="BETA-LACTAMASE DOMAIN PROTEIN"/>
    <property type="match status" value="1"/>
</dbReference>
<name>A0ABN3HB76_9ACTN</name>
<keyword evidence="3 7" id="KW-0812">Transmembrane</keyword>
<evidence type="ECO:0000256" key="2">
    <source>
        <dbReference type="ARBA" id="ARBA00022475"/>
    </source>
</evidence>
<sequence>MRTSDLRLAAPAAGCWAAAATALAAPVAVSASISAGFGAAGIAAAVWSRRNAGLRRAIGVSAAAACGLIAASTLAVVLRVIAVDSAPIRTAEGKPTVEVETTGDPVFLTGGRMRVPVTVRALSGLRQRPVAAQLTAPVDGPDVLPGERYRVRVRVRPPRDRAADRLQAAQLTATGPMTGLRGPPWWQRAAGTVRERLRDVSLRALPERSAGLLPGLVLGDVSGLDERTAADFRAAGLAHLIAVSGSNFALVCGAVILGVRSCGASERTVAILGGLAIIGFVILVRPTDSVLRAAVMGSVGLAAGLGSRRAQALPALGTAVIVVTLLWPQMALAPGFALSVVATLGLVLWSVPIRSALVRRGVPEAPATLLSMTLAAQVLTTPLLIAVTDTVNLLSVPANLLAVPVVGIAGLLGTAAAVIGGLGPRYGPTTVLAELLVRAAGPPTRWLIAVADWLGGPRWSTLTVPGPTAVTVLVLGAAGVLGWRSRGRVRGVWHHVRCERSAVLATRRRRLPDRARHLEGLGRAQSRGGGRRTGHPRPRR</sequence>
<keyword evidence="5 7" id="KW-0472">Membrane</keyword>
<dbReference type="PANTHER" id="PTHR30619">
    <property type="entry name" value="DNA INTERNALIZATION/COMPETENCE PROTEIN COMEC/REC2"/>
    <property type="match status" value="1"/>
</dbReference>
<evidence type="ECO:0000313" key="11">
    <source>
        <dbReference type="Proteomes" id="UP001501170"/>
    </source>
</evidence>
<dbReference type="Proteomes" id="UP001501170">
    <property type="component" value="Unassembled WGS sequence"/>
</dbReference>
<evidence type="ECO:0000256" key="4">
    <source>
        <dbReference type="ARBA" id="ARBA00022989"/>
    </source>
</evidence>
<reference evidence="10 11" key="1">
    <citation type="journal article" date="2019" name="Int. J. Syst. Evol. Microbiol.">
        <title>The Global Catalogue of Microorganisms (GCM) 10K type strain sequencing project: providing services to taxonomists for standard genome sequencing and annotation.</title>
        <authorList>
            <consortium name="The Broad Institute Genomics Platform"/>
            <consortium name="The Broad Institute Genome Sequencing Center for Infectious Disease"/>
            <person name="Wu L."/>
            <person name="Ma J."/>
        </authorList>
    </citation>
    <scope>NUCLEOTIDE SEQUENCE [LARGE SCALE GENOMIC DNA]</scope>
    <source>
        <strain evidence="10 11">JCM 16227</strain>
    </source>
</reference>
<evidence type="ECO:0000256" key="8">
    <source>
        <dbReference type="SAM" id="SignalP"/>
    </source>
</evidence>
<evidence type="ECO:0000256" key="7">
    <source>
        <dbReference type="SAM" id="Phobius"/>
    </source>
</evidence>
<feature type="transmembrane region" description="Helical" evidence="7">
    <location>
        <begin position="57"/>
        <end position="82"/>
    </location>
</feature>
<feature type="region of interest" description="Disordered" evidence="6">
    <location>
        <begin position="515"/>
        <end position="540"/>
    </location>
</feature>
<feature type="domain" description="ComEC/Rec2-related protein" evidence="9">
    <location>
        <begin position="216"/>
        <end position="482"/>
    </location>
</feature>
<feature type="chain" id="PRO_5046532752" evidence="8">
    <location>
        <begin position="25"/>
        <end position="540"/>
    </location>
</feature>
<comment type="subcellular location">
    <subcellularLocation>
        <location evidence="1">Cell membrane</location>
        <topology evidence="1">Multi-pass membrane protein</topology>
    </subcellularLocation>
</comment>
<feature type="compositionally biased region" description="Basic residues" evidence="6">
    <location>
        <begin position="529"/>
        <end position="540"/>
    </location>
</feature>
<feature type="transmembrane region" description="Helical" evidence="7">
    <location>
        <begin position="336"/>
        <end position="357"/>
    </location>
</feature>
<feature type="signal peptide" evidence="8">
    <location>
        <begin position="1"/>
        <end position="24"/>
    </location>
</feature>
<protein>
    <submittedName>
        <fullName evidence="10">ComEC/Rec2 family competence protein</fullName>
    </submittedName>
</protein>
<dbReference type="NCBIfam" id="TIGR00360">
    <property type="entry name" value="ComEC_N-term"/>
    <property type="match status" value="1"/>
</dbReference>
<keyword evidence="2" id="KW-1003">Cell membrane</keyword>
<dbReference type="RefSeq" id="WP_222111538.1">
    <property type="nucleotide sequence ID" value="NZ_BAAARB010000005.1"/>
</dbReference>
<dbReference type="Pfam" id="PF03772">
    <property type="entry name" value="Competence"/>
    <property type="match status" value="1"/>
</dbReference>
<feature type="transmembrane region" description="Helical" evidence="7">
    <location>
        <begin position="400"/>
        <end position="423"/>
    </location>
</feature>
<proteinExistence type="predicted"/>
<evidence type="ECO:0000256" key="6">
    <source>
        <dbReference type="SAM" id="MobiDB-lite"/>
    </source>
</evidence>
<feature type="transmembrane region" description="Helical" evidence="7">
    <location>
        <begin position="369"/>
        <end position="388"/>
    </location>
</feature>
<keyword evidence="11" id="KW-1185">Reference proteome</keyword>
<gene>
    <name evidence="10" type="ORF">GCM10009855_12520</name>
</gene>
<feature type="transmembrane region" description="Helical" evidence="7">
    <location>
        <begin position="462"/>
        <end position="483"/>
    </location>
</feature>
<comment type="caution">
    <text evidence="10">The sequence shown here is derived from an EMBL/GenBank/DDBJ whole genome shotgun (WGS) entry which is preliminary data.</text>
</comment>